<gene>
    <name evidence="7" type="ORF">GBAR_LOCUS18277</name>
</gene>
<feature type="domain" description="DM10" evidence="6">
    <location>
        <begin position="87"/>
        <end position="193"/>
    </location>
</feature>
<dbReference type="PANTHER" id="PTHR12086">
    <property type="entry name" value="EF-HAND DOMAIN C-TERMINAL CONTAINING PROTEIN"/>
    <property type="match status" value="1"/>
</dbReference>
<keyword evidence="4" id="KW-0206">Cytoskeleton</keyword>
<dbReference type="GO" id="GO:0060285">
    <property type="term" value="P:cilium-dependent cell motility"/>
    <property type="evidence" value="ECO:0007669"/>
    <property type="project" value="TreeGrafter"/>
</dbReference>
<dbReference type="FunFam" id="2.30.29.170:FF:000004">
    <property type="entry name" value="EF-hand domain containing 2"/>
    <property type="match status" value="1"/>
</dbReference>
<dbReference type="SMART" id="SM00676">
    <property type="entry name" value="DM10"/>
    <property type="match status" value="3"/>
</dbReference>
<keyword evidence="5" id="KW-0966">Cell projection</keyword>
<dbReference type="GO" id="GO:0007052">
    <property type="term" value="P:mitotic spindle organization"/>
    <property type="evidence" value="ECO:0007669"/>
    <property type="project" value="TreeGrafter"/>
</dbReference>
<accession>A0AA35SP57</accession>
<dbReference type="AlphaFoldDB" id="A0AA35SP57"/>
<dbReference type="Proteomes" id="UP001174909">
    <property type="component" value="Unassembled WGS sequence"/>
</dbReference>
<evidence type="ECO:0000313" key="8">
    <source>
        <dbReference type="Proteomes" id="UP001174909"/>
    </source>
</evidence>
<dbReference type="GO" id="GO:0005930">
    <property type="term" value="C:axoneme"/>
    <property type="evidence" value="ECO:0007669"/>
    <property type="project" value="UniProtKB-SubCell"/>
</dbReference>
<feature type="domain" description="DM10" evidence="6">
    <location>
        <begin position="221"/>
        <end position="341"/>
    </location>
</feature>
<dbReference type="InterPro" id="IPR006602">
    <property type="entry name" value="DM10_dom"/>
</dbReference>
<evidence type="ECO:0000256" key="5">
    <source>
        <dbReference type="ARBA" id="ARBA00023273"/>
    </source>
</evidence>
<proteinExistence type="predicted"/>
<keyword evidence="3" id="KW-0677">Repeat</keyword>
<dbReference type="GO" id="GO:0072686">
    <property type="term" value="C:mitotic spindle"/>
    <property type="evidence" value="ECO:0007669"/>
    <property type="project" value="TreeGrafter"/>
</dbReference>
<evidence type="ECO:0000259" key="6">
    <source>
        <dbReference type="PROSITE" id="PS51336"/>
    </source>
</evidence>
<evidence type="ECO:0000313" key="7">
    <source>
        <dbReference type="EMBL" id="CAI8032326.1"/>
    </source>
</evidence>
<sequence>MSLPFLPGNSFKDPTRTKYHVSQSLGFKNGYALASRPLRAVGGDPLLVNQLTDDALDELANTQPTLTYGNSTKPAPVEFVPAHVAFDKKVLRFDAYFKQTVHESPNEHYRLRDVRVFYYLEDDSISVVEPMVENSGIPQGKLIKRQRIPCDELGRLWHWKDLNLGIDVTFYGKDFMESEGIELSAAEAMPTDPYTQTRHLPTYSYTTPSTYDKLKQFIEMDRHVLHFFCVWDDRDSMFGEMKPYILHYYLVDDTVEIREIHEPNDGRDPYPVLLCRQRLPKDRSCLPANFPAGVMEVSENEVKEWLSPIDLGIGKTINIMGRRFLLYDCDGFTKEFYRVNFNVTNFTPIQVQQLPPQAVEQPLPPYNGFGSLEDSKQSCLSLIPQPPKKDFIKMLENDGKVLRFAAVMDSPRAEDEHRKFIISYYLSDDTMAIFEPPQRNAGILGGKFLERMRVLKHRFTLTDADEYVLKYMEAHADQFPTATIQSLQKKHGKLPPSN</sequence>
<dbReference type="GO" id="GO:0043014">
    <property type="term" value="F:alpha-tubulin binding"/>
    <property type="evidence" value="ECO:0007669"/>
    <property type="project" value="TreeGrafter"/>
</dbReference>
<dbReference type="EMBL" id="CASHTH010002598">
    <property type="protein sequence ID" value="CAI8032326.1"/>
    <property type="molecule type" value="Genomic_DNA"/>
</dbReference>
<dbReference type="GO" id="GO:0000281">
    <property type="term" value="P:mitotic cytokinesis"/>
    <property type="evidence" value="ECO:0007669"/>
    <property type="project" value="TreeGrafter"/>
</dbReference>
<evidence type="ECO:0000256" key="3">
    <source>
        <dbReference type="ARBA" id="ARBA00022737"/>
    </source>
</evidence>
<keyword evidence="8" id="KW-1185">Reference proteome</keyword>
<dbReference type="InterPro" id="IPR040193">
    <property type="entry name" value="EFHC1/EFHC2/EFHB"/>
</dbReference>
<protein>
    <submittedName>
        <fullName evidence="7">EF-hand domain-containing protein 1</fullName>
    </submittedName>
</protein>
<name>A0AA35SP57_GEOBA</name>
<feature type="domain" description="DM10" evidence="6">
    <location>
        <begin position="398"/>
        <end position="498"/>
    </location>
</feature>
<comment type="subcellular location">
    <subcellularLocation>
        <location evidence="1">Cytoplasm</location>
        <location evidence="1">Cytoskeleton</location>
        <location evidence="1">Cilium axoneme</location>
    </subcellularLocation>
</comment>
<evidence type="ECO:0000256" key="2">
    <source>
        <dbReference type="ARBA" id="ARBA00022490"/>
    </source>
</evidence>
<organism evidence="7 8">
    <name type="scientific">Geodia barretti</name>
    <name type="common">Barrett's horny sponge</name>
    <dbReference type="NCBI Taxonomy" id="519541"/>
    <lineage>
        <taxon>Eukaryota</taxon>
        <taxon>Metazoa</taxon>
        <taxon>Porifera</taxon>
        <taxon>Demospongiae</taxon>
        <taxon>Heteroscleromorpha</taxon>
        <taxon>Tetractinellida</taxon>
        <taxon>Astrophorina</taxon>
        <taxon>Geodiidae</taxon>
        <taxon>Geodia</taxon>
    </lineage>
</organism>
<evidence type="ECO:0000256" key="4">
    <source>
        <dbReference type="ARBA" id="ARBA00023212"/>
    </source>
</evidence>
<keyword evidence="2" id="KW-0963">Cytoplasm</keyword>
<dbReference type="Gene3D" id="2.30.29.170">
    <property type="match status" value="3"/>
</dbReference>
<dbReference type="FunFam" id="2.30.29.170:FF:000001">
    <property type="entry name" value="EF-hand domain containing 1"/>
    <property type="match status" value="1"/>
</dbReference>
<evidence type="ECO:0000256" key="1">
    <source>
        <dbReference type="ARBA" id="ARBA00004430"/>
    </source>
</evidence>
<dbReference type="PANTHER" id="PTHR12086:SF9">
    <property type="entry name" value="EF-HAND DOMAIN-CONTAINING PROTEIN 1"/>
    <property type="match status" value="1"/>
</dbReference>
<reference evidence="7" key="1">
    <citation type="submission" date="2023-03" db="EMBL/GenBank/DDBJ databases">
        <authorList>
            <person name="Steffen K."/>
            <person name="Cardenas P."/>
        </authorList>
    </citation>
    <scope>NUCLEOTIDE SEQUENCE</scope>
</reference>
<dbReference type="Pfam" id="PF06565">
    <property type="entry name" value="DM10_dom"/>
    <property type="match status" value="3"/>
</dbReference>
<comment type="caution">
    <text evidence="7">The sequence shown here is derived from an EMBL/GenBank/DDBJ whole genome shotgun (WGS) entry which is preliminary data.</text>
</comment>
<dbReference type="PROSITE" id="PS51336">
    <property type="entry name" value="DM10"/>
    <property type="match status" value="3"/>
</dbReference>